<keyword evidence="3 7" id="KW-0812">Transmembrane</keyword>
<feature type="transmembrane region" description="Helical" evidence="7">
    <location>
        <begin position="567"/>
        <end position="589"/>
    </location>
</feature>
<evidence type="ECO:0000256" key="4">
    <source>
        <dbReference type="ARBA" id="ARBA00022989"/>
    </source>
</evidence>
<dbReference type="InterPro" id="IPR051717">
    <property type="entry name" value="MFS_MFSD6"/>
</dbReference>
<feature type="transmembrane region" description="Helical" evidence="7">
    <location>
        <begin position="112"/>
        <end position="131"/>
    </location>
</feature>
<evidence type="ECO:0000313" key="10">
    <source>
        <dbReference type="Proteomes" id="UP000694388"/>
    </source>
</evidence>
<dbReference type="Ensembl" id="ENSEBUT00000003305.1">
    <property type="protein sequence ID" value="ENSEBUP00000002942.1"/>
    <property type="gene ID" value="ENSEBUG00000002186.1"/>
</dbReference>
<dbReference type="Proteomes" id="UP000694388">
    <property type="component" value="Unplaced"/>
</dbReference>
<keyword evidence="4 7" id="KW-1133">Transmembrane helix</keyword>
<proteinExistence type="inferred from homology"/>
<dbReference type="GO" id="GO:0005886">
    <property type="term" value="C:plasma membrane"/>
    <property type="evidence" value="ECO:0007669"/>
    <property type="project" value="TreeGrafter"/>
</dbReference>
<sequence length="733" mass="80599">MSLTLRGRMVDDKVAILTDDEEAQKHHHILTEAATNSIASTSTQPLSQDTTPNDDGGEEDPDCFERRCLQINDDLIISKAFYFFYFSAYGSLFPLLPVYYKQLGINASQNGLLVGIRYFIEFCSTPLWGAVADHFKKGKLILLFTLFCWIGFNLGIGFVPPAHVTCVHLIPSVQAPNTSSANTTSVPLPSPRKPVIRSMMDPSRPSKGRNKRAAGSISTVSPTTFPSTLPLTSLSTPLFPLSMNPETSDFGIEANETNMSTTVPLTTPVMNSYEIVYDKQDVDAIFLLILLLVIVGEFFSAPALTIVDTVTLLYLGSHRDQYGRQRMWGSLGWGIFMLAIGLVIDHATDNPSIILETPCILKDWHNYRIAFIAFATLVTMTFAVATQFHFNYQRFENSEATEGIEIPPVDSTAPTAPTDGSSRVQREYGYRDLLKILCNMRYVSVLYVAWFMGFCYGFIFTFLFWHLGDIGGSTTLFGLCSLIDHFSELTAYFLSHYLIGLIGHIRVLYLGLGCNAIRFLYISYLIEPWYVLPLEILQGMTHAAIWASCISYLTAAVPPPLRTSAQGILQGLHLGLGRGCGAVIGGLFVHAFSAVVAFQAIGLISLGTLLIFVGIQCLLGPEKATGGETLVAQPDPPGAPIATIQTVVRHEGGVRERRPLHVPQDLQQLEHNDPSQPAWQSSSSVWVSFTSVFLHLRRVLRQHDELNAETAAPTANSSISPPSTQLEGQPAGE</sequence>
<evidence type="ECO:0000256" key="3">
    <source>
        <dbReference type="ARBA" id="ARBA00022692"/>
    </source>
</evidence>
<feature type="transmembrane region" description="Helical" evidence="7">
    <location>
        <begin position="367"/>
        <end position="385"/>
    </location>
</feature>
<feature type="transmembrane region" description="Helical" evidence="7">
    <location>
        <begin position="445"/>
        <end position="468"/>
    </location>
</feature>
<feature type="transmembrane region" description="Helical" evidence="7">
    <location>
        <begin position="327"/>
        <end position="347"/>
    </location>
</feature>
<evidence type="ECO:0000256" key="5">
    <source>
        <dbReference type="ARBA" id="ARBA00023136"/>
    </source>
</evidence>
<evidence type="ECO:0000313" key="9">
    <source>
        <dbReference type="Ensembl" id="ENSEBUP00000002942.1"/>
    </source>
</evidence>
<protein>
    <submittedName>
        <fullName evidence="9">Major facilitator superfamily domain containing 6</fullName>
    </submittedName>
</protein>
<reference evidence="9" key="1">
    <citation type="submission" date="2025-08" db="UniProtKB">
        <authorList>
            <consortium name="Ensembl"/>
        </authorList>
    </citation>
    <scope>IDENTIFICATION</scope>
</reference>
<keyword evidence="10" id="KW-1185">Reference proteome</keyword>
<evidence type="ECO:0000256" key="2">
    <source>
        <dbReference type="ARBA" id="ARBA00005241"/>
    </source>
</evidence>
<dbReference type="Pfam" id="PF12832">
    <property type="entry name" value="MFS_1_like"/>
    <property type="match status" value="1"/>
</dbReference>
<feature type="transmembrane region" description="Helical" evidence="7">
    <location>
        <begin position="595"/>
        <end position="615"/>
    </location>
</feature>
<evidence type="ECO:0000256" key="1">
    <source>
        <dbReference type="ARBA" id="ARBA00004141"/>
    </source>
</evidence>
<feature type="compositionally biased region" description="Polar residues" evidence="6">
    <location>
        <begin position="177"/>
        <end position="187"/>
    </location>
</feature>
<dbReference type="InterPro" id="IPR024989">
    <property type="entry name" value="MFS_assoc_dom"/>
</dbReference>
<dbReference type="Gene3D" id="1.20.1250.20">
    <property type="entry name" value="MFS general substrate transporter like domains"/>
    <property type="match status" value="3"/>
</dbReference>
<dbReference type="SUPFAM" id="SSF103473">
    <property type="entry name" value="MFS general substrate transporter"/>
    <property type="match status" value="1"/>
</dbReference>
<dbReference type="GeneTree" id="ENSGT00530000063599"/>
<evidence type="ECO:0000256" key="7">
    <source>
        <dbReference type="SAM" id="Phobius"/>
    </source>
</evidence>
<comment type="similarity">
    <text evidence="2">Belongs to the major facilitator superfamily. MFSD6 family.</text>
</comment>
<organism evidence="9 10">
    <name type="scientific">Eptatretus burgeri</name>
    <name type="common">Inshore hagfish</name>
    <dbReference type="NCBI Taxonomy" id="7764"/>
    <lineage>
        <taxon>Eukaryota</taxon>
        <taxon>Metazoa</taxon>
        <taxon>Chordata</taxon>
        <taxon>Craniata</taxon>
        <taxon>Vertebrata</taxon>
        <taxon>Cyclostomata</taxon>
        <taxon>Myxini</taxon>
        <taxon>Myxiniformes</taxon>
        <taxon>Myxinidae</taxon>
        <taxon>Eptatretinae</taxon>
        <taxon>Eptatretus</taxon>
    </lineage>
</organism>
<feature type="compositionally biased region" description="Polar residues" evidence="6">
    <location>
        <begin position="713"/>
        <end position="727"/>
    </location>
</feature>
<dbReference type="AlphaFoldDB" id="A0A8C4PXI6"/>
<feature type="region of interest" description="Disordered" evidence="6">
    <location>
        <begin position="710"/>
        <end position="733"/>
    </location>
</feature>
<feature type="domain" description="Major facilitator superfamily associated" evidence="8">
    <location>
        <begin position="77"/>
        <end position="600"/>
    </location>
</feature>
<feature type="region of interest" description="Disordered" evidence="6">
    <location>
        <begin position="39"/>
        <end position="61"/>
    </location>
</feature>
<feature type="compositionally biased region" description="Polar residues" evidence="6">
    <location>
        <begin position="39"/>
        <end position="53"/>
    </location>
</feature>
<dbReference type="GO" id="GO:0042590">
    <property type="term" value="P:antigen processing and presentation of exogenous peptide antigen via MHC class I"/>
    <property type="evidence" value="ECO:0007669"/>
    <property type="project" value="TreeGrafter"/>
</dbReference>
<dbReference type="PANTHER" id="PTHR16172">
    <property type="entry name" value="MAJOR FACILITATOR SUPERFAMILY DOMAIN-CONTAINING PROTEIN 6-LIKE"/>
    <property type="match status" value="1"/>
</dbReference>
<comment type="subcellular location">
    <subcellularLocation>
        <location evidence="1">Membrane</location>
        <topology evidence="1">Multi-pass membrane protein</topology>
    </subcellularLocation>
</comment>
<dbReference type="PANTHER" id="PTHR16172:SF2">
    <property type="entry name" value="MAJOR FACILITATOR SUPERFAMILY DOMAIN-CONTAINING PROTEIN 6"/>
    <property type="match status" value="1"/>
</dbReference>
<feature type="transmembrane region" description="Helical" evidence="7">
    <location>
        <begin position="140"/>
        <end position="159"/>
    </location>
</feature>
<dbReference type="InterPro" id="IPR036259">
    <property type="entry name" value="MFS_trans_sf"/>
</dbReference>
<reference evidence="9" key="2">
    <citation type="submission" date="2025-09" db="UniProtKB">
        <authorList>
            <consortium name="Ensembl"/>
        </authorList>
    </citation>
    <scope>IDENTIFICATION</scope>
</reference>
<feature type="region of interest" description="Disordered" evidence="6">
    <location>
        <begin position="177"/>
        <end position="220"/>
    </location>
</feature>
<feature type="transmembrane region" description="Helical" evidence="7">
    <location>
        <begin position="284"/>
        <end position="315"/>
    </location>
</feature>
<keyword evidence="5 7" id="KW-0472">Membrane</keyword>
<name>A0A8C4PXI6_EPTBU</name>
<evidence type="ECO:0000256" key="6">
    <source>
        <dbReference type="SAM" id="MobiDB-lite"/>
    </source>
</evidence>
<feature type="transmembrane region" description="Helical" evidence="7">
    <location>
        <begin position="80"/>
        <end position="100"/>
    </location>
</feature>
<accession>A0A8C4PXI6</accession>
<dbReference type="CDD" id="cd17335">
    <property type="entry name" value="MFS_MFSD6"/>
    <property type="match status" value="1"/>
</dbReference>
<evidence type="ECO:0000259" key="8">
    <source>
        <dbReference type="Pfam" id="PF12832"/>
    </source>
</evidence>